<dbReference type="EMBL" id="HACA01013958">
    <property type="protein sequence ID" value="CDW31319.1"/>
    <property type="molecule type" value="Transcribed_RNA"/>
</dbReference>
<feature type="non-terminal residue" evidence="2">
    <location>
        <position position="1"/>
    </location>
</feature>
<name>A0A0K2TZ73_LEPSM</name>
<reference evidence="2" key="1">
    <citation type="submission" date="2014-05" db="EMBL/GenBank/DDBJ databases">
        <authorList>
            <person name="Chronopoulou M."/>
        </authorList>
    </citation>
    <scope>NUCLEOTIDE SEQUENCE</scope>
    <source>
        <tissue evidence="2">Whole organism</tissue>
    </source>
</reference>
<protein>
    <recommendedName>
        <fullName evidence="3">THAP-type domain-containing protein</fullName>
    </recommendedName>
</protein>
<organism evidence="2">
    <name type="scientific">Lepeophtheirus salmonis</name>
    <name type="common">Salmon louse</name>
    <name type="synonym">Caligus salmonis</name>
    <dbReference type="NCBI Taxonomy" id="72036"/>
    <lineage>
        <taxon>Eukaryota</taxon>
        <taxon>Metazoa</taxon>
        <taxon>Ecdysozoa</taxon>
        <taxon>Arthropoda</taxon>
        <taxon>Crustacea</taxon>
        <taxon>Multicrustacea</taxon>
        <taxon>Hexanauplia</taxon>
        <taxon>Copepoda</taxon>
        <taxon>Siphonostomatoida</taxon>
        <taxon>Caligidae</taxon>
        <taxon>Lepeophtheirus</taxon>
    </lineage>
</organism>
<accession>A0A0K2TZ73</accession>
<evidence type="ECO:0008006" key="3">
    <source>
        <dbReference type="Google" id="ProtNLM"/>
    </source>
</evidence>
<dbReference type="AlphaFoldDB" id="A0A0K2TZ73"/>
<evidence type="ECO:0000256" key="1">
    <source>
        <dbReference type="SAM" id="MobiDB-lite"/>
    </source>
</evidence>
<evidence type="ECO:0000313" key="2">
    <source>
        <dbReference type="EMBL" id="CDW31319.1"/>
    </source>
</evidence>
<proteinExistence type="predicted"/>
<sequence length="316" mass="34859">QKFCSVPGCLSTTELIKREQESFLSAFCERCCIGRPCRCPAPDIYTTRKETRTKFTSWCSAIGLKDPGYYINVCYKHFSTGCPSRSCPNPDVVIPVWEKHIRDRLNNALKPPSFLKKKKVIDNPQISALSSAKGPQLTPPTNTIQQRRRKKTKTFLVSLDSSVNTRSLHSPLDIRKVLQIEKEFPSSIFLSTPPPAALPILNDSLFEESSISLFSSVLSSSHSSASSSSTTSSLLRMPSFEGDDESTNSHFFSSSSSPVEEALLDESEDPCLNDGNILRSYGGASATHFPSFSSSTNSSPFGDGFESVQKWLEICE</sequence>
<feature type="region of interest" description="Disordered" evidence="1">
    <location>
        <begin position="221"/>
        <end position="253"/>
    </location>
</feature>
<feature type="compositionally biased region" description="Low complexity" evidence="1">
    <location>
        <begin position="221"/>
        <end position="235"/>
    </location>
</feature>
<feature type="region of interest" description="Disordered" evidence="1">
    <location>
        <begin position="129"/>
        <end position="150"/>
    </location>
</feature>